<evidence type="ECO:0000259" key="1">
    <source>
        <dbReference type="Pfam" id="PF14529"/>
    </source>
</evidence>
<feature type="domain" description="Endonuclease/exonuclease/phosphatase" evidence="1">
    <location>
        <begin position="51"/>
        <end position="119"/>
    </location>
</feature>
<sequence>MHHCDHQDRTAHAGSAILIKHNINHTALPPFQTSFLQVTNISLLLNHIPTTISAVYYPPGQTNKITTHDINLYFQTIGNTFLSGDFISKHQNWGSRITNTRGRSLFNSLLSNNLKHLSPRGPIY</sequence>
<dbReference type="AlphaFoldDB" id="A0A2S2Q5T2"/>
<organism evidence="2">
    <name type="scientific">Sipha flava</name>
    <name type="common">yellow sugarcane aphid</name>
    <dbReference type="NCBI Taxonomy" id="143950"/>
    <lineage>
        <taxon>Eukaryota</taxon>
        <taxon>Metazoa</taxon>
        <taxon>Ecdysozoa</taxon>
        <taxon>Arthropoda</taxon>
        <taxon>Hexapoda</taxon>
        <taxon>Insecta</taxon>
        <taxon>Pterygota</taxon>
        <taxon>Neoptera</taxon>
        <taxon>Paraneoptera</taxon>
        <taxon>Hemiptera</taxon>
        <taxon>Sternorrhyncha</taxon>
        <taxon>Aphidomorpha</taxon>
        <taxon>Aphidoidea</taxon>
        <taxon>Aphididae</taxon>
        <taxon>Sipha</taxon>
    </lineage>
</organism>
<gene>
    <name evidence="2" type="primary">pol_143</name>
    <name evidence="2" type="ORF">g.94827</name>
</gene>
<keyword evidence="2" id="KW-0695">RNA-directed DNA polymerase</keyword>
<dbReference type="EMBL" id="GGMS01003912">
    <property type="protein sequence ID" value="MBY73115.1"/>
    <property type="molecule type" value="Transcribed_RNA"/>
</dbReference>
<dbReference type="Gene3D" id="3.60.10.10">
    <property type="entry name" value="Endonuclease/exonuclease/phosphatase"/>
    <property type="match status" value="1"/>
</dbReference>
<dbReference type="GO" id="GO:0003964">
    <property type="term" value="F:RNA-directed DNA polymerase activity"/>
    <property type="evidence" value="ECO:0007669"/>
    <property type="project" value="UniProtKB-KW"/>
</dbReference>
<proteinExistence type="predicted"/>
<name>A0A2S2Q5T2_9HEMI</name>
<dbReference type="Pfam" id="PF14529">
    <property type="entry name" value="Exo_endo_phos_2"/>
    <property type="match status" value="1"/>
</dbReference>
<keyword evidence="2" id="KW-0548">Nucleotidyltransferase</keyword>
<keyword evidence="2" id="KW-0808">Transferase</keyword>
<evidence type="ECO:0000313" key="2">
    <source>
        <dbReference type="EMBL" id="MBY73115.1"/>
    </source>
</evidence>
<dbReference type="SUPFAM" id="SSF56219">
    <property type="entry name" value="DNase I-like"/>
    <property type="match status" value="1"/>
</dbReference>
<dbReference type="InterPro" id="IPR036691">
    <property type="entry name" value="Endo/exonu/phosph_ase_sf"/>
</dbReference>
<accession>A0A2S2Q5T2</accession>
<reference evidence="2" key="1">
    <citation type="submission" date="2018-04" db="EMBL/GenBank/DDBJ databases">
        <title>Transcriptome assembly of Sipha flava.</title>
        <authorList>
            <person name="Scully E.D."/>
            <person name="Geib S.M."/>
            <person name="Palmer N.A."/>
            <person name="Koch K."/>
            <person name="Bradshaw J."/>
            <person name="Heng-Moss T."/>
            <person name="Sarath G."/>
        </authorList>
    </citation>
    <scope>NUCLEOTIDE SEQUENCE</scope>
</reference>
<dbReference type="InterPro" id="IPR005135">
    <property type="entry name" value="Endo/exonuclease/phosphatase"/>
</dbReference>
<protein>
    <submittedName>
        <fullName evidence="2">RNA-directed DNA polymerase from mobile element jockey</fullName>
    </submittedName>
</protein>